<dbReference type="SUPFAM" id="SSF49785">
    <property type="entry name" value="Galactose-binding domain-like"/>
    <property type="match status" value="1"/>
</dbReference>
<dbReference type="GO" id="GO:0005990">
    <property type="term" value="P:lactose catabolic process"/>
    <property type="evidence" value="ECO:0007669"/>
    <property type="project" value="TreeGrafter"/>
</dbReference>
<accession>A0A2S7FC20</accession>
<dbReference type="Proteomes" id="UP000238081">
    <property type="component" value="Unassembled WGS sequence"/>
</dbReference>
<dbReference type="EMBL" id="LRDH01000100">
    <property type="protein sequence ID" value="PPV15383.1"/>
    <property type="molecule type" value="Genomic_DNA"/>
</dbReference>
<keyword evidence="4" id="KW-0378">Hydrolase</keyword>
<dbReference type="PANTHER" id="PTHR46323">
    <property type="entry name" value="BETA-GALACTOSIDASE"/>
    <property type="match status" value="1"/>
</dbReference>
<gene>
    <name evidence="9" type="ORF">AWN73_12110</name>
</gene>
<dbReference type="Pfam" id="PF02836">
    <property type="entry name" value="Glyco_hydro_2_C"/>
    <property type="match status" value="1"/>
</dbReference>
<dbReference type="PANTHER" id="PTHR46323:SF2">
    <property type="entry name" value="BETA-GALACTOSIDASE"/>
    <property type="match status" value="1"/>
</dbReference>
<comment type="catalytic activity">
    <reaction evidence="1">
        <text>Hydrolysis of terminal non-reducing beta-D-galactose residues in beta-D-galactosides.</text>
        <dbReference type="EC" id="3.2.1.23"/>
    </reaction>
</comment>
<dbReference type="InterPro" id="IPR006102">
    <property type="entry name" value="Ig-like_GH2"/>
</dbReference>
<dbReference type="InterPro" id="IPR008979">
    <property type="entry name" value="Galactose-bd-like_sf"/>
</dbReference>
<dbReference type="SUPFAM" id="SSF51445">
    <property type="entry name" value="(Trans)glycosidases"/>
    <property type="match status" value="1"/>
</dbReference>
<dbReference type="InterPro" id="IPR050347">
    <property type="entry name" value="Bact_Beta-galactosidase"/>
</dbReference>
<evidence type="ECO:0000313" key="9">
    <source>
        <dbReference type="EMBL" id="PPV15383.1"/>
    </source>
</evidence>
<dbReference type="Pfam" id="PF00703">
    <property type="entry name" value="Glyco_hydro_2"/>
    <property type="match status" value="1"/>
</dbReference>
<evidence type="ECO:0000259" key="6">
    <source>
        <dbReference type="Pfam" id="PF00703"/>
    </source>
</evidence>
<evidence type="ECO:0000256" key="1">
    <source>
        <dbReference type="ARBA" id="ARBA00001412"/>
    </source>
</evidence>
<reference evidence="9 10" key="1">
    <citation type="submission" date="2016-01" db="EMBL/GenBank/DDBJ databases">
        <title>Characterization of the Clostridium difficile lineages that are prevalent in Hong Kong and China.</title>
        <authorList>
            <person name="Kwok J.S.-L."/>
            <person name="Lam W.-Y."/>
            <person name="Ip M."/>
            <person name="Chan T.-F."/>
            <person name="Hawkey P.M."/>
            <person name="Tsui S.K.-W."/>
        </authorList>
    </citation>
    <scope>NUCLEOTIDE SEQUENCE [LARGE SCALE GENOMIC DNA]</scope>
    <source>
        <strain evidence="9 10">300064</strain>
    </source>
</reference>
<dbReference type="GO" id="GO:0004565">
    <property type="term" value="F:beta-galactosidase activity"/>
    <property type="evidence" value="ECO:0007669"/>
    <property type="project" value="UniProtKB-EC"/>
</dbReference>
<evidence type="ECO:0000256" key="5">
    <source>
        <dbReference type="ARBA" id="ARBA00023295"/>
    </source>
</evidence>
<dbReference type="InterPro" id="IPR006104">
    <property type="entry name" value="Glyco_hydro_2_N"/>
</dbReference>
<dbReference type="GO" id="GO:0009341">
    <property type="term" value="C:beta-galactosidase complex"/>
    <property type="evidence" value="ECO:0007669"/>
    <property type="project" value="TreeGrafter"/>
</dbReference>
<dbReference type="Gene3D" id="2.60.120.260">
    <property type="entry name" value="Galactose-binding domain-like"/>
    <property type="match status" value="1"/>
</dbReference>
<dbReference type="Gene3D" id="2.60.40.10">
    <property type="entry name" value="Immunoglobulins"/>
    <property type="match status" value="1"/>
</dbReference>
<dbReference type="InterPro" id="IPR036156">
    <property type="entry name" value="Beta-gal/glucu_dom_sf"/>
</dbReference>
<evidence type="ECO:0000313" key="10">
    <source>
        <dbReference type="Proteomes" id="UP000238081"/>
    </source>
</evidence>
<dbReference type="InterPro" id="IPR017853">
    <property type="entry name" value="GH"/>
</dbReference>
<keyword evidence="5" id="KW-0326">Glycosidase</keyword>
<comment type="similarity">
    <text evidence="2">Belongs to the glycosyl hydrolase 2 family.</text>
</comment>
<feature type="domain" description="Glycoside hydrolase family 2 immunoglobulin-like beta-sandwich" evidence="6">
    <location>
        <begin position="168"/>
        <end position="264"/>
    </location>
</feature>
<feature type="domain" description="Glycoside hydrolase family 2 catalytic" evidence="7">
    <location>
        <begin position="270"/>
        <end position="415"/>
    </location>
</feature>
<organism evidence="9 10">
    <name type="scientific">Clostridium butyricum</name>
    <dbReference type="NCBI Taxonomy" id="1492"/>
    <lineage>
        <taxon>Bacteria</taxon>
        <taxon>Bacillati</taxon>
        <taxon>Bacillota</taxon>
        <taxon>Clostridia</taxon>
        <taxon>Eubacteriales</taxon>
        <taxon>Clostridiaceae</taxon>
        <taxon>Clostridium</taxon>
    </lineage>
</organism>
<evidence type="ECO:0000259" key="7">
    <source>
        <dbReference type="Pfam" id="PF02836"/>
    </source>
</evidence>
<dbReference type="InterPro" id="IPR013783">
    <property type="entry name" value="Ig-like_fold"/>
</dbReference>
<name>A0A2S7FC20_CLOBU</name>
<sequence>MEQINLHGQWKFKLDGKKAGITEKLFNKNLDDIIILPTTTSEAKKGILNTDVELGFLTDLYKFEGYAWFSKEVTFPENDGEKYFELILERTRITHVWIDEEYVGTENSLCTSHHYDITPYIKNKKHKITIMVDNTGYPTKGGHMTSPDTQTNWNGITGEISINITNKTRLSNIKFYPNIDKNTVKVTGNIKGKEVDTISLKVLDNEISFNKQSFSVKDCHFEFEYDMGGHVRLWSEYDPYLYKMLIQIEKNEKCINEETYSFGMLAFKASEKKFLINGKETFLRGKHDGLIFPLTGYAPTDVESWIKVLKIAKEYGINHYRFHTCCPPKAAFQAADLVGIYMEPELPFWGTITTEEDENHDAAMQEYLIAEGFRILDEFGNHPSFVMMSLGNELWGSKEVLNSILKRYKDYDNRHLYVQGCNNFQWAPCILEEDDFFSGVRFSGDRLFRGSYAMCDAPQGHVQTKAPNTDYNYDEIIRPIAKEKNVAGQGGVKQIQYGTGVKEVLVSEEDEFIPKVPVISHEIGQYETFPDFNEIDKYTGVLRARNFETFKARLEEKELIDKAQLYFKASGKLAAQCYKDELETAFRSKELAGFQLLDLQDFSGQGTALVGVLDAFMDNKGIISADEWREFCSDCVLLGEFSKYVWNCDEIFKCSVKLSNYRDIINKDMCLKIELLDSKECIWNKEIELTRLLVGINDIADFEIQLPHYSTPEKATLKLSVGALNISNHYDIWIYPQVPEINTRADIIITDDISEVIEGISNKKKILYYPKNEENLNSIEGTYCTDFWCYPMFRSISEGMGKPIPVGTMGLLIDKNNPALKAFPCEFYSTPQWWDIVMNSRVSILDDVKVNPIVQMIDNFERNHSLGLIYEINIEDTDILVCTSPLDKIENNISVGWLKYSLIQYILSPDFKPEKSVDINSFKTIFSNQK</sequence>
<evidence type="ECO:0000256" key="3">
    <source>
        <dbReference type="ARBA" id="ARBA00012756"/>
    </source>
</evidence>
<dbReference type="EC" id="3.2.1.23" evidence="3"/>
<dbReference type="Gene3D" id="3.20.20.80">
    <property type="entry name" value="Glycosidases"/>
    <property type="match status" value="1"/>
</dbReference>
<evidence type="ECO:0000256" key="2">
    <source>
        <dbReference type="ARBA" id="ARBA00007401"/>
    </source>
</evidence>
<dbReference type="RefSeq" id="WP_043666547.1">
    <property type="nucleotide sequence ID" value="NZ_JSEG01000025.1"/>
</dbReference>
<evidence type="ECO:0000259" key="8">
    <source>
        <dbReference type="Pfam" id="PF02837"/>
    </source>
</evidence>
<feature type="domain" description="Glycosyl hydrolases family 2 sugar binding" evidence="8">
    <location>
        <begin position="5"/>
        <end position="134"/>
    </location>
</feature>
<proteinExistence type="inferred from homology"/>
<dbReference type="SUPFAM" id="SSF49303">
    <property type="entry name" value="beta-Galactosidase/glucuronidase domain"/>
    <property type="match status" value="1"/>
</dbReference>
<dbReference type="AlphaFoldDB" id="A0A2S7FC20"/>
<protein>
    <recommendedName>
        <fullName evidence="3">beta-galactosidase</fullName>
        <ecNumber evidence="3">3.2.1.23</ecNumber>
    </recommendedName>
</protein>
<evidence type="ECO:0000256" key="4">
    <source>
        <dbReference type="ARBA" id="ARBA00022801"/>
    </source>
</evidence>
<comment type="caution">
    <text evidence="9">The sequence shown here is derived from an EMBL/GenBank/DDBJ whole genome shotgun (WGS) entry which is preliminary data.</text>
</comment>
<dbReference type="InterPro" id="IPR006103">
    <property type="entry name" value="Glyco_hydro_2_cat"/>
</dbReference>
<dbReference type="Pfam" id="PF02837">
    <property type="entry name" value="Glyco_hydro_2_N"/>
    <property type="match status" value="1"/>
</dbReference>